<feature type="binding site" evidence="5">
    <location>
        <position position="120"/>
    </location>
    <ligand>
        <name>S-adenosyl-L-methionine</name>
        <dbReference type="ChEBI" id="CHEBI:59789"/>
    </ligand>
</feature>
<reference evidence="7 8" key="1">
    <citation type="journal article" date="2010" name="Proc. Natl. Acad. Sci. U.S.A.">
        <title>Enigmatic, ultrasmall, uncultivated Archaea.</title>
        <authorList>
            <person name="Baker B.J."/>
            <person name="Comolli L.R."/>
            <person name="Dick G.J."/>
            <person name="Hauser L.J."/>
            <person name="Hyatt D."/>
            <person name="Dill B.D."/>
            <person name="Land M.L."/>
            <person name="Verberkmoes N.C."/>
            <person name="Hettich R.L."/>
            <person name="Banfield J.F."/>
        </authorList>
    </citation>
    <scope>NUCLEOTIDE SEQUENCE [LARGE SCALE GENOMIC DNA]</scope>
</reference>
<evidence type="ECO:0000256" key="5">
    <source>
        <dbReference type="PIRSR" id="PIRSR017269-1"/>
    </source>
</evidence>
<feature type="domain" description="tRNA (adenine(58)-N(1))-methyltransferase catalytic subunit TRM61 C-terminal" evidence="6">
    <location>
        <begin position="59"/>
        <end position="204"/>
    </location>
</feature>
<dbReference type="PIRSF" id="PIRSF017269">
    <property type="entry name" value="GCD14"/>
    <property type="match status" value="1"/>
</dbReference>
<keyword evidence="2 7" id="KW-0808">Transferase</keyword>
<dbReference type="PROSITE" id="PS51620">
    <property type="entry name" value="SAM_TRM61"/>
    <property type="match status" value="1"/>
</dbReference>
<dbReference type="GO" id="GO:0030488">
    <property type="term" value="P:tRNA methylation"/>
    <property type="evidence" value="ECO:0007669"/>
    <property type="project" value="InterPro"/>
</dbReference>
<proteinExistence type="predicted"/>
<dbReference type="Proteomes" id="UP000009375">
    <property type="component" value="Unassembled WGS sequence"/>
</dbReference>
<evidence type="ECO:0000313" key="8">
    <source>
        <dbReference type="Proteomes" id="UP000009375"/>
    </source>
</evidence>
<name>D2EFZ8_PARA4</name>
<evidence type="ECO:0000256" key="1">
    <source>
        <dbReference type="ARBA" id="ARBA00022603"/>
    </source>
</evidence>
<dbReference type="PANTHER" id="PTHR12133:SF1">
    <property type="entry name" value="TRNA (ADENINE(58)-N(1))-METHYLTRANSFERASE, MITOCHONDRIAL"/>
    <property type="match status" value="1"/>
</dbReference>
<evidence type="ECO:0000256" key="3">
    <source>
        <dbReference type="ARBA" id="ARBA00022691"/>
    </source>
</evidence>
<accession>D2EFZ8</accession>
<organism evidence="7 8">
    <name type="scientific">Candidatus Parvarchaeum acidiphilum ARMAN-4</name>
    <dbReference type="NCBI Taxonomy" id="662760"/>
    <lineage>
        <taxon>Archaea</taxon>
        <taxon>Candidatus Parvarchaeota</taxon>
        <taxon>Candidatus Parvarchaeum</taxon>
    </lineage>
</organism>
<evidence type="ECO:0000259" key="6">
    <source>
        <dbReference type="Pfam" id="PF08704"/>
    </source>
</evidence>
<dbReference type="GO" id="GO:0031515">
    <property type="term" value="C:tRNA (m1A) methyltransferase complex"/>
    <property type="evidence" value="ECO:0007669"/>
    <property type="project" value="InterPro"/>
</dbReference>
<dbReference type="Gene3D" id="3.40.50.150">
    <property type="entry name" value="Vaccinia Virus protein VP39"/>
    <property type="match status" value="1"/>
</dbReference>
<dbReference type="InterPro" id="IPR029063">
    <property type="entry name" value="SAM-dependent_MTases_sf"/>
</dbReference>
<dbReference type="AlphaFoldDB" id="D2EFZ8"/>
<feature type="binding site" evidence="5">
    <location>
        <position position="163"/>
    </location>
    <ligand>
        <name>S-adenosyl-L-methionine</name>
        <dbReference type="ChEBI" id="CHEBI:59789"/>
    </ligand>
</feature>
<protein>
    <submittedName>
        <fullName evidence="7">tRNA methyltransferase complex GCD14 subunit</fullName>
    </submittedName>
</protein>
<keyword evidence="4" id="KW-0819">tRNA processing</keyword>
<dbReference type="GO" id="GO:0160107">
    <property type="term" value="F:tRNA (adenine(58)-N1)-methyltransferase activity"/>
    <property type="evidence" value="ECO:0007669"/>
    <property type="project" value="InterPro"/>
</dbReference>
<keyword evidence="1 7" id="KW-0489">Methyltransferase</keyword>
<dbReference type="Pfam" id="PF08704">
    <property type="entry name" value="GCD14"/>
    <property type="match status" value="1"/>
</dbReference>
<sequence>MKKDILFLLNQDYTMFINSKKESNTQFGIFKPSKLKNKKFGSKIKTHNGNIFYNIEPKTPDLIKKIIRLPQIVTLKDVGSMVMYLGIKKDSKVFDAGTGSGVVACSIASLSAEIKVFSYELRKEFMKVAKKNAELFGVENIKFANIDVKKGVKEKNFDCGILDLPDPWEVLPVITKNFKVGARIVTYSPSIIQVEKTLRALPKNMKLERLIENNEINWKAEVERDILRPESNGILHTAFLLFIRKVAD</sequence>
<evidence type="ECO:0000313" key="7">
    <source>
        <dbReference type="EMBL" id="EEZ92738.1"/>
    </source>
</evidence>
<evidence type="ECO:0000256" key="2">
    <source>
        <dbReference type="ARBA" id="ARBA00022679"/>
    </source>
</evidence>
<dbReference type="SUPFAM" id="SSF53335">
    <property type="entry name" value="S-adenosyl-L-methionine-dependent methyltransferases"/>
    <property type="match status" value="1"/>
</dbReference>
<dbReference type="CDD" id="cd02440">
    <property type="entry name" value="AdoMet_MTases"/>
    <property type="match status" value="1"/>
</dbReference>
<dbReference type="InterPro" id="IPR014816">
    <property type="entry name" value="tRNA_MeTrfase_Gcd14"/>
</dbReference>
<dbReference type="Gene3D" id="3.10.330.20">
    <property type="match status" value="1"/>
</dbReference>
<dbReference type="EMBL" id="GG730050">
    <property type="protein sequence ID" value="EEZ92738.1"/>
    <property type="molecule type" value="Genomic_DNA"/>
</dbReference>
<keyword evidence="3 5" id="KW-0949">S-adenosyl-L-methionine</keyword>
<dbReference type="InterPro" id="IPR049470">
    <property type="entry name" value="TRM61_C"/>
</dbReference>
<dbReference type="PANTHER" id="PTHR12133">
    <property type="entry name" value="TRNA (ADENINE(58)-N(1))-METHYLTRANSFERASE"/>
    <property type="match status" value="1"/>
</dbReference>
<evidence type="ECO:0000256" key="4">
    <source>
        <dbReference type="ARBA" id="ARBA00022694"/>
    </source>
</evidence>
<gene>
    <name evidence="7" type="ORF">BJBARM4_0680</name>
</gene>
<feature type="binding site" evidence="5">
    <location>
        <position position="147"/>
    </location>
    <ligand>
        <name>S-adenosyl-L-methionine</name>
        <dbReference type="ChEBI" id="CHEBI:59789"/>
    </ligand>
</feature>